<evidence type="ECO:0000256" key="1">
    <source>
        <dbReference type="SAM" id="Phobius"/>
    </source>
</evidence>
<comment type="caution">
    <text evidence="2">The sequence shown here is derived from an EMBL/GenBank/DDBJ whole genome shotgun (WGS) entry which is preliminary data.</text>
</comment>
<dbReference type="Proteomes" id="UP001337305">
    <property type="component" value="Unassembled WGS sequence"/>
</dbReference>
<protein>
    <submittedName>
        <fullName evidence="2">DUF4345 domain-containing protein</fullName>
    </submittedName>
</protein>
<feature type="transmembrane region" description="Helical" evidence="1">
    <location>
        <begin position="105"/>
        <end position="127"/>
    </location>
</feature>
<feature type="transmembrane region" description="Helical" evidence="1">
    <location>
        <begin position="74"/>
        <end position="93"/>
    </location>
</feature>
<keyword evidence="1" id="KW-0812">Transmembrane</keyword>
<organism evidence="2 3">
    <name type="scientific">Flavivirga spongiicola</name>
    <dbReference type="NCBI Taxonomy" id="421621"/>
    <lineage>
        <taxon>Bacteria</taxon>
        <taxon>Pseudomonadati</taxon>
        <taxon>Bacteroidota</taxon>
        <taxon>Flavobacteriia</taxon>
        <taxon>Flavobacteriales</taxon>
        <taxon>Flavobacteriaceae</taxon>
        <taxon>Flavivirga</taxon>
    </lineage>
</organism>
<reference evidence="2 3" key="1">
    <citation type="submission" date="2022-09" db="EMBL/GenBank/DDBJ databases">
        <title>Genome sequencing of Flavivirga sp. MEBiC05379.</title>
        <authorList>
            <person name="Oh H.-M."/>
            <person name="Kwon K.K."/>
            <person name="Park M.J."/>
            <person name="Yang S.-H."/>
        </authorList>
    </citation>
    <scope>NUCLEOTIDE SEQUENCE [LARGE SCALE GENOMIC DNA]</scope>
    <source>
        <strain evidence="2 3">MEBiC05379</strain>
    </source>
</reference>
<proteinExistence type="predicted"/>
<feature type="transmembrane region" description="Helical" evidence="1">
    <location>
        <begin position="6"/>
        <end position="24"/>
    </location>
</feature>
<name>A0ABU7XUS1_9FLAO</name>
<evidence type="ECO:0000313" key="2">
    <source>
        <dbReference type="EMBL" id="MEF3834279.1"/>
    </source>
</evidence>
<dbReference type="Pfam" id="PF14248">
    <property type="entry name" value="DUF4345"/>
    <property type="match status" value="1"/>
</dbReference>
<keyword evidence="3" id="KW-1185">Reference proteome</keyword>
<gene>
    <name evidence="2" type="ORF">N1F79_14165</name>
</gene>
<evidence type="ECO:0000313" key="3">
    <source>
        <dbReference type="Proteomes" id="UP001337305"/>
    </source>
</evidence>
<dbReference type="EMBL" id="JAODOP010000004">
    <property type="protein sequence ID" value="MEF3834279.1"/>
    <property type="molecule type" value="Genomic_DNA"/>
</dbReference>
<keyword evidence="1" id="KW-0472">Membrane</keyword>
<accession>A0ABU7XUS1</accession>
<dbReference type="InterPro" id="IPR025597">
    <property type="entry name" value="DUF4345"/>
</dbReference>
<keyword evidence="1" id="KW-1133">Transmembrane helix</keyword>
<sequence>MEIIRIVILTLSALMLVFVGIMRLSNPIKTYLKSSGIRLENDTSLLNEMRGVAAVMLCAGIIILLGTFIEKLTFNSHLVASLIFLGFAIGRLISLKADGKPSKQITQGILFEIILGVANAFCLINVLGQV</sequence>
<dbReference type="RefSeq" id="WP_303306610.1">
    <property type="nucleotide sequence ID" value="NZ_JAODOP010000004.1"/>
</dbReference>
<feature type="transmembrane region" description="Helical" evidence="1">
    <location>
        <begin position="45"/>
        <end position="68"/>
    </location>
</feature>